<sequence length="291" mass="33173">KQNHFASLALAIDAPATVNTPFPFMKLPLSARNLVYEHLLVVPAIICVRQNHTAYHDEEKAFLYAERRELLPGIAYALAQITVDGFKVQFSRFSTTNINILRVSSKVHTEAKAILYGRNDFEIIKPTNEQAPPPDYSARLFPSGCQRLVTKLNIRIHSFYDLHWLLSGGYNVIKNYYRGLNSLTLILEKQSTTKGFGKKWARNEGEKWTAYIQRLRDDLAHDLFGGKSSKMVKMVPTWINLRVLFSGEAYIGASRGSNADLITELMAEQLRREEVKHALVETWELFKKGSK</sequence>
<dbReference type="EMBL" id="MU006304">
    <property type="protein sequence ID" value="KAF2850947.1"/>
    <property type="molecule type" value="Genomic_DNA"/>
</dbReference>
<evidence type="ECO:0000313" key="2">
    <source>
        <dbReference type="Proteomes" id="UP000799423"/>
    </source>
</evidence>
<dbReference type="OrthoDB" id="2951834at2759"/>
<reference evidence="1" key="1">
    <citation type="submission" date="2020-01" db="EMBL/GenBank/DDBJ databases">
        <authorList>
            <consortium name="DOE Joint Genome Institute"/>
            <person name="Haridas S."/>
            <person name="Albert R."/>
            <person name="Binder M."/>
            <person name="Bloem J."/>
            <person name="Labutti K."/>
            <person name="Salamov A."/>
            <person name="Andreopoulos B."/>
            <person name="Baker S.E."/>
            <person name="Barry K."/>
            <person name="Bills G."/>
            <person name="Bluhm B.H."/>
            <person name="Cannon C."/>
            <person name="Castanera R."/>
            <person name="Culley D.E."/>
            <person name="Daum C."/>
            <person name="Ezra D."/>
            <person name="Gonzalez J.B."/>
            <person name="Henrissat B."/>
            <person name="Kuo A."/>
            <person name="Liang C."/>
            <person name="Lipzen A."/>
            <person name="Lutzoni F."/>
            <person name="Magnuson J."/>
            <person name="Mondo S."/>
            <person name="Nolan M."/>
            <person name="Ohm R."/>
            <person name="Pangilinan J."/>
            <person name="Park H.-J."/>
            <person name="Ramirez L."/>
            <person name="Alfaro M."/>
            <person name="Sun H."/>
            <person name="Tritt A."/>
            <person name="Yoshinaga Y."/>
            <person name="Zwiers L.-H."/>
            <person name="Turgeon B.G."/>
            <person name="Goodwin S.B."/>
            <person name="Spatafora J.W."/>
            <person name="Crous P.W."/>
            <person name="Grigoriev I.V."/>
        </authorList>
    </citation>
    <scope>NUCLEOTIDE SEQUENCE</scope>
    <source>
        <strain evidence="1">IPT5</strain>
    </source>
</reference>
<proteinExistence type="predicted"/>
<keyword evidence="2" id="KW-1185">Reference proteome</keyword>
<name>A0A6A7B847_9PLEO</name>
<feature type="non-terminal residue" evidence="1">
    <location>
        <position position="291"/>
    </location>
</feature>
<protein>
    <submittedName>
        <fullName evidence="1">Uncharacterized protein</fullName>
    </submittedName>
</protein>
<dbReference type="PANTHER" id="PTHR42085">
    <property type="entry name" value="F-BOX DOMAIN-CONTAINING PROTEIN"/>
    <property type="match status" value="1"/>
</dbReference>
<dbReference type="Proteomes" id="UP000799423">
    <property type="component" value="Unassembled WGS sequence"/>
</dbReference>
<gene>
    <name evidence="1" type="ORF">T440DRAFT_366209</name>
</gene>
<organism evidence="1 2">
    <name type="scientific">Plenodomus tracheiphilus IPT5</name>
    <dbReference type="NCBI Taxonomy" id="1408161"/>
    <lineage>
        <taxon>Eukaryota</taxon>
        <taxon>Fungi</taxon>
        <taxon>Dikarya</taxon>
        <taxon>Ascomycota</taxon>
        <taxon>Pezizomycotina</taxon>
        <taxon>Dothideomycetes</taxon>
        <taxon>Pleosporomycetidae</taxon>
        <taxon>Pleosporales</taxon>
        <taxon>Pleosporineae</taxon>
        <taxon>Leptosphaeriaceae</taxon>
        <taxon>Plenodomus</taxon>
    </lineage>
</organism>
<accession>A0A6A7B847</accession>
<evidence type="ECO:0000313" key="1">
    <source>
        <dbReference type="EMBL" id="KAF2850947.1"/>
    </source>
</evidence>
<dbReference type="PANTHER" id="PTHR42085:SF8">
    <property type="entry name" value="F-BOX DOMAIN-CONTAINING PROTEIN"/>
    <property type="match status" value="1"/>
</dbReference>
<dbReference type="AlphaFoldDB" id="A0A6A7B847"/>
<feature type="non-terminal residue" evidence="1">
    <location>
        <position position="1"/>
    </location>
</feature>
<dbReference type="InterPro" id="IPR038883">
    <property type="entry name" value="AN11006-like"/>
</dbReference>